<proteinExistence type="predicted"/>
<dbReference type="Proteomes" id="UP001196413">
    <property type="component" value="Unassembled WGS sequence"/>
</dbReference>
<comment type="caution">
    <text evidence="1">The sequence shown here is derived from an EMBL/GenBank/DDBJ whole genome shotgun (WGS) entry which is preliminary data.</text>
</comment>
<gene>
    <name evidence="1" type="ORF">KIN20_034248</name>
</gene>
<sequence>MGRSHFPTSVMVRAFGARTLGRHTCRISSQWITSCGPSEKILDYAIRYTTVDAFRTALACALNEIAVETCSIIDANFA</sequence>
<dbReference type="EMBL" id="JAHQIW010007099">
    <property type="protein sequence ID" value="KAJ1372164.1"/>
    <property type="molecule type" value="Genomic_DNA"/>
</dbReference>
<evidence type="ECO:0000313" key="2">
    <source>
        <dbReference type="Proteomes" id="UP001196413"/>
    </source>
</evidence>
<protein>
    <submittedName>
        <fullName evidence="1">Uncharacterized protein</fullName>
    </submittedName>
</protein>
<name>A0AAD5RC37_PARTN</name>
<reference evidence="1" key="1">
    <citation type="submission" date="2021-06" db="EMBL/GenBank/DDBJ databases">
        <title>Parelaphostrongylus tenuis whole genome reference sequence.</title>
        <authorList>
            <person name="Garwood T.J."/>
            <person name="Larsen P.A."/>
            <person name="Fountain-Jones N.M."/>
            <person name="Garbe J.R."/>
            <person name="Macchietto M.G."/>
            <person name="Kania S.A."/>
            <person name="Gerhold R.W."/>
            <person name="Richards J.E."/>
            <person name="Wolf T.M."/>
        </authorList>
    </citation>
    <scope>NUCLEOTIDE SEQUENCE</scope>
    <source>
        <strain evidence="1">MNPRO001-30</strain>
        <tissue evidence="1">Meninges</tissue>
    </source>
</reference>
<organism evidence="1 2">
    <name type="scientific">Parelaphostrongylus tenuis</name>
    <name type="common">Meningeal worm</name>
    <dbReference type="NCBI Taxonomy" id="148309"/>
    <lineage>
        <taxon>Eukaryota</taxon>
        <taxon>Metazoa</taxon>
        <taxon>Ecdysozoa</taxon>
        <taxon>Nematoda</taxon>
        <taxon>Chromadorea</taxon>
        <taxon>Rhabditida</taxon>
        <taxon>Rhabditina</taxon>
        <taxon>Rhabditomorpha</taxon>
        <taxon>Strongyloidea</taxon>
        <taxon>Metastrongylidae</taxon>
        <taxon>Parelaphostrongylus</taxon>
    </lineage>
</organism>
<keyword evidence="2" id="KW-1185">Reference proteome</keyword>
<dbReference type="AlphaFoldDB" id="A0AAD5RC37"/>
<accession>A0AAD5RC37</accession>
<evidence type="ECO:0000313" key="1">
    <source>
        <dbReference type="EMBL" id="KAJ1372164.1"/>
    </source>
</evidence>